<keyword evidence="2" id="KW-1133">Transmembrane helix</keyword>
<accession>A0A1H8HGQ4</accession>
<organism evidence="3 4">
    <name type="scientific">Pseudorhodobacter antarcticus</name>
    <dbReference type="NCBI Taxonomy" id="1077947"/>
    <lineage>
        <taxon>Bacteria</taxon>
        <taxon>Pseudomonadati</taxon>
        <taxon>Pseudomonadota</taxon>
        <taxon>Alphaproteobacteria</taxon>
        <taxon>Rhodobacterales</taxon>
        <taxon>Paracoccaceae</taxon>
        <taxon>Pseudorhodobacter</taxon>
    </lineage>
</organism>
<keyword evidence="2" id="KW-0812">Transmembrane</keyword>
<keyword evidence="2" id="KW-0472">Membrane</keyword>
<feature type="region of interest" description="Disordered" evidence="1">
    <location>
        <begin position="1"/>
        <end position="76"/>
    </location>
</feature>
<feature type="transmembrane region" description="Helical" evidence="2">
    <location>
        <begin position="82"/>
        <end position="104"/>
    </location>
</feature>
<gene>
    <name evidence="3" type="ORF">SAMN05216227_10175</name>
</gene>
<sequence length="395" mass="40430">MATPNTPRKRADDKTATPAAPIAETVIAATDVALDQPETNTPTNAPAVDTPSPDPAPLAEIPTQHETAPQTETKPTAAKPSFVPMVFGGVIAAGLGFALAQFVAPNGWPTSNVNPLQTQIAEQAEQIAALQAQLQSLPPPADTSALQDEVAQLRAASTAAQQSAPDLTDLTTRLATLEQRPTAAASTNPAAIDALTSDIATLRQGLDAQKAAADALIESAEIARQQAAAEAQTVLLQATLNNVQAAMQNGLPFAEQLALLSDAGLSIPAALTNTAENGLPTTATLAASFDEPARAALNISLRGDMGDTTTERAWSFLRAQTGARSLTPQEGSDPDAVLSRADAAVAVGDFATALSEIATLPEPAQAALADWVAQVNLRNDAQSATAALATALGER</sequence>
<reference evidence="3 4" key="1">
    <citation type="submission" date="2016-10" db="EMBL/GenBank/DDBJ databases">
        <authorList>
            <person name="de Groot N.N."/>
        </authorList>
    </citation>
    <scope>NUCLEOTIDE SEQUENCE [LARGE SCALE GENOMIC DNA]</scope>
    <source>
        <strain evidence="3 4">CGMCC 1.10836</strain>
    </source>
</reference>
<dbReference type="Gene3D" id="1.10.287.1490">
    <property type="match status" value="1"/>
</dbReference>
<dbReference type="OrthoDB" id="7659420at2"/>
<keyword evidence="4" id="KW-1185">Reference proteome</keyword>
<evidence type="ECO:0000256" key="1">
    <source>
        <dbReference type="SAM" id="MobiDB-lite"/>
    </source>
</evidence>
<protein>
    <recommendedName>
        <fullName evidence="5">Inner membrane protein</fullName>
    </recommendedName>
</protein>
<evidence type="ECO:0000313" key="3">
    <source>
        <dbReference type="EMBL" id="SEN55087.1"/>
    </source>
</evidence>
<dbReference type="AlphaFoldDB" id="A0A1H8HGQ4"/>
<proteinExistence type="predicted"/>
<feature type="compositionally biased region" description="Polar residues" evidence="1">
    <location>
        <begin position="64"/>
        <end position="74"/>
    </location>
</feature>
<dbReference type="EMBL" id="FOCO01000017">
    <property type="protein sequence ID" value="SEN55087.1"/>
    <property type="molecule type" value="Genomic_DNA"/>
</dbReference>
<name>A0A1H8HGQ4_9RHOB</name>
<evidence type="ECO:0008006" key="5">
    <source>
        <dbReference type="Google" id="ProtNLM"/>
    </source>
</evidence>
<evidence type="ECO:0000313" key="4">
    <source>
        <dbReference type="Proteomes" id="UP000183002"/>
    </source>
</evidence>
<dbReference type="STRING" id="1077947.SAMN05216227_10175"/>
<dbReference type="RefSeq" id="WP_050518857.1">
    <property type="nucleotide sequence ID" value="NZ_FOCO01000017.1"/>
</dbReference>
<evidence type="ECO:0000256" key="2">
    <source>
        <dbReference type="SAM" id="Phobius"/>
    </source>
</evidence>
<dbReference type="Proteomes" id="UP000183002">
    <property type="component" value="Unassembled WGS sequence"/>
</dbReference>